<evidence type="ECO:0000256" key="2">
    <source>
        <dbReference type="ARBA" id="ARBA00023136"/>
    </source>
</evidence>
<dbReference type="Gene3D" id="2.60.40.1120">
    <property type="entry name" value="Carboxypeptidase-like, regulatory domain"/>
    <property type="match status" value="1"/>
</dbReference>
<evidence type="ECO:0000259" key="6">
    <source>
        <dbReference type="Pfam" id="PF14905"/>
    </source>
</evidence>
<dbReference type="PANTHER" id="PTHR40980">
    <property type="entry name" value="PLUG DOMAIN-CONTAINING PROTEIN"/>
    <property type="match status" value="1"/>
</dbReference>
<keyword evidence="5" id="KW-0732">Signal</keyword>
<evidence type="ECO:0000256" key="3">
    <source>
        <dbReference type="ARBA" id="ARBA00023237"/>
    </source>
</evidence>
<dbReference type="PANTHER" id="PTHR40980:SF4">
    <property type="entry name" value="TONB-DEPENDENT RECEPTOR-LIKE BETA-BARREL DOMAIN-CONTAINING PROTEIN"/>
    <property type="match status" value="1"/>
</dbReference>
<sequence>MRVCIILFFILLKTSILVAQSNKEVGNINGNVKDETTGESIDFAGVSVYKTDSEVAIKNFMTDLDGKFSFGELPYGIYKLKISFMGYQAKTIDEIVLNTDNNDVKIDVKLTPITLTVLDEVVVTASKPMIEFGADTITFNVDQSIYAQGATATDLLRSVPMVTVDPDGKPTIAGKVNTRVFIDGKPSDYTSETLTDLLNVLPSEAIQKIEVITNPEARYSADGDGIINIVLKKGYTLGVTSGLAFTTTTQGTYNGTAYAAYSDKKLTVNGSYGFKHNRNITDVDLNRINYNAASAVSSYMNQLSNSKSLTDGHNARASVNWDITPLQNLRASVNYNLSDLGGESFMDDFRFNAANSPTQTINQDIYNANKNNAFTVNADYTLKFKRRKGESISAGFTYFDNGIFRDRDLSRLYYNKNGVKNNENSQYRSNDIKTGRFNFNADYVKNLSKFATLSLGTQITLGSNSNDQYVTGYDYVNAVDTISRLTSKFDYDENIYAFYASYRLRTKSRWTFRGGVRSEFTDLNFYDTSIQGLDTRPYHNLFPNISINKTYKKKYNFGLSYSMRVTRPRENALNPLIDDTNQSNVSFGNPNLRPSYTNQFQLSFGTAGAKWSFTPRLNYTTTDKIIERFRISPDSITYENLGSNKALTFSLFGNYRLAKSITLTGGYTVSYRAYESKSALQRPTQGYSHRGNMSITGQLPHSIMLEGQLNYYSNALAQGKNSSSVTTSFGLRKTFLKNRLNARVAAFDPFKNRNLNEIVDVLTNTGGSYHQERNVLYNSTNYSFTIGYRFMNTKKQKAKEDVGKVLESQQEGAEKLPSTKSKKK</sequence>
<dbReference type="SUPFAM" id="SSF49464">
    <property type="entry name" value="Carboxypeptidase regulatory domain-like"/>
    <property type="match status" value="1"/>
</dbReference>
<comment type="subcellular location">
    <subcellularLocation>
        <location evidence="1">Cell outer membrane</location>
    </subcellularLocation>
</comment>
<dbReference type="EMBL" id="JBHUDG010000051">
    <property type="protein sequence ID" value="MFD1632108.1"/>
    <property type="molecule type" value="Genomic_DNA"/>
</dbReference>
<gene>
    <name evidence="7" type="ORF">ACFSAH_19715</name>
</gene>
<proteinExistence type="predicted"/>
<feature type="signal peptide" evidence="5">
    <location>
        <begin position="1"/>
        <end position="19"/>
    </location>
</feature>
<organism evidence="7 8">
    <name type="scientific">Pseudopedobacter beijingensis</name>
    <dbReference type="NCBI Taxonomy" id="1207056"/>
    <lineage>
        <taxon>Bacteria</taxon>
        <taxon>Pseudomonadati</taxon>
        <taxon>Bacteroidota</taxon>
        <taxon>Sphingobacteriia</taxon>
        <taxon>Sphingobacteriales</taxon>
        <taxon>Sphingobacteriaceae</taxon>
        <taxon>Pseudopedobacter</taxon>
    </lineage>
</organism>
<evidence type="ECO:0000256" key="4">
    <source>
        <dbReference type="SAM" id="MobiDB-lite"/>
    </source>
</evidence>
<dbReference type="InterPro" id="IPR008969">
    <property type="entry name" value="CarboxyPept-like_regulatory"/>
</dbReference>
<protein>
    <submittedName>
        <fullName evidence="7">Outer membrane beta-barrel protein</fullName>
    </submittedName>
</protein>
<evidence type="ECO:0000313" key="7">
    <source>
        <dbReference type="EMBL" id="MFD1632108.1"/>
    </source>
</evidence>
<feature type="region of interest" description="Disordered" evidence="4">
    <location>
        <begin position="799"/>
        <end position="824"/>
    </location>
</feature>
<dbReference type="Proteomes" id="UP001597118">
    <property type="component" value="Unassembled WGS sequence"/>
</dbReference>
<dbReference type="Gene3D" id="2.40.170.20">
    <property type="entry name" value="TonB-dependent receptor, beta-barrel domain"/>
    <property type="match status" value="1"/>
</dbReference>
<accession>A0ABW4IIR0</accession>
<feature type="domain" description="Outer membrane protein beta-barrel" evidence="6">
    <location>
        <begin position="384"/>
        <end position="775"/>
    </location>
</feature>
<dbReference type="Gene3D" id="2.170.130.10">
    <property type="entry name" value="TonB-dependent receptor, plug domain"/>
    <property type="match status" value="1"/>
</dbReference>
<dbReference type="InterPro" id="IPR037066">
    <property type="entry name" value="Plug_dom_sf"/>
</dbReference>
<dbReference type="Pfam" id="PF14905">
    <property type="entry name" value="OMP_b-brl_3"/>
    <property type="match status" value="1"/>
</dbReference>
<comment type="caution">
    <text evidence="7">The sequence shown here is derived from an EMBL/GenBank/DDBJ whole genome shotgun (WGS) entry which is preliminary data.</text>
</comment>
<dbReference type="SUPFAM" id="SSF56935">
    <property type="entry name" value="Porins"/>
    <property type="match status" value="1"/>
</dbReference>
<dbReference type="InterPro" id="IPR041700">
    <property type="entry name" value="OMP_b-brl_3"/>
</dbReference>
<reference evidence="8" key="1">
    <citation type="journal article" date="2019" name="Int. J. Syst. Evol. Microbiol.">
        <title>The Global Catalogue of Microorganisms (GCM) 10K type strain sequencing project: providing services to taxonomists for standard genome sequencing and annotation.</title>
        <authorList>
            <consortium name="The Broad Institute Genomics Platform"/>
            <consortium name="The Broad Institute Genome Sequencing Center for Infectious Disease"/>
            <person name="Wu L."/>
            <person name="Ma J."/>
        </authorList>
    </citation>
    <scope>NUCLEOTIDE SEQUENCE [LARGE SCALE GENOMIC DNA]</scope>
    <source>
        <strain evidence="8">CCUG 53762</strain>
    </source>
</reference>
<name>A0ABW4IIR0_9SPHI</name>
<evidence type="ECO:0000313" key="8">
    <source>
        <dbReference type="Proteomes" id="UP001597118"/>
    </source>
</evidence>
<dbReference type="RefSeq" id="WP_379664429.1">
    <property type="nucleotide sequence ID" value="NZ_JBHUDG010000051.1"/>
</dbReference>
<dbReference type="InterPro" id="IPR036942">
    <property type="entry name" value="Beta-barrel_TonB_sf"/>
</dbReference>
<keyword evidence="3" id="KW-0998">Cell outer membrane</keyword>
<dbReference type="Pfam" id="PF13620">
    <property type="entry name" value="CarboxypepD_reg"/>
    <property type="match status" value="1"/>
</dbReference>
<evidence type="ECO:0000256" key="5">
    <source>
        <dbReference type="SAM" id="SignalP"/>
    </source>
</evidence>
<feature type="chain" id="PRO_5046282480" evidence="5">
    <location>
        <begin position="20"/>
        <end position="824"/>
    </location>
</feature>
<keyword evidence="8" id="KW-1185">Reference proteome</keyword>
<keyword evidence="2" id="KW-0472">Membrane</keyword>
<evidence type="ECO:0000256" key="1">
    <source>
        <dbReference type="ARBA" id="ARBA00004442"/>
    </source>
</evidence>